<dbReference type="PANTHER" id="PTHR43630:SF2">
    <property type="entry name" value="GLYCOSYLTRANSFERASE"/>
    <property type="match status" value="1"/>
</dbReference>
<dbReference type="GO" id="GO:0016740">
    <property type="term" value="F:transferase activity"/>
    <property type="evidence" value="ECO:0007669"/>
    <property type="project" value="UniProtKB-KW"/>
</dbReference>
<dbReference type="EMBL" id="VIVR01000001">
    <property type="protein sequence ID" value="TWE21157.1"/>
    <property type="molecule type" value="Genomic_DNA"/>
</dbReference>
<dbReference type="AlphaFoldDB" id="A0A561EZW5"/>
<keyword evidence="1" id="KW-0812">Transmembrane</keyword>
<comment type="caution">
    <text evidence="2">The sequence shown here is derived from an EMBL/GenBank/DDBJ whole genome shotgun (WGS) entry which is preliminary data.</text>
</comment>
<protein>
    <submittedName>
        <fullName evidence="2">Cellulose synthase/poly-beta-1,6-N-acetylglucosamine synthase-like glycosyltransferase</fullName>
    </submittedName>
</protein>
<dbReference type="OrthoDB" id="9806824at2"/>
<feature type="transmembrane region" description="Helical" evidence="1">
    <location>
        <begin position="341"/>
        <end position="362"/>
    </location>
</feature>
<organism evidence="2 3">
    <name type="scientific">Kitasatospora atroaurantiaca</name>
    <dbReference type="NCBI Taxonomy" id="285545"/>
    <lineage>
        <taxon>Bacteria</taxon>
        <taxon>Bacillati</taxon>
        <taxon>Actinomycetota</taxon>
        <taxon>Actinomycetes</taxon>
        <taxon>Kitasatosporales</taxon>
        <taxon>Streptomycetaceae</taxon>
        <taxon>Kitasatospora</taxon>
    </lineage>
</organism>
<dbReference type="InterPro" id="IPR029044">
    <property type="entry name" value="Nucleotide-diphossugar_trans"/>
</dbReference>
<keyword evidence="2" id="KW-0808">Transferase</keyword>
<evidence type="ECO:0000313" key="3">
    <source>
        <dbReference type="Proteomes" id="UP000318416"/>
    </source>
</evidence>
<dbReference type="RefSeq" id="WP_145795942.1">
    <property type="nucleotide sequence ID" value="NZ_BAAABR010000008.1"/>
</dbReference>
<dbReference type="Pfam" id="PF13641">
    <property type="entry name" value="Glyco_tranf_2_3"/>
    <property type="match status" value="1"/>
</dbReference>
<evidence type="ECO:0000313" key="2">
    <source>
        <dbReference type="EMBL" id="TWE21157.1"/>
    </source>
</evidence>
<reference evidence="2 3" key="1">
    <citation type="submission" date="2019-06" db="EMBL/GenBank/DDBJ databases">
        <title>Sequencing the genomes of 1000 actinobacteria strains.</title>
        <authorList>
            <person name="Klenk H.-P."/>
        </authorList>
    </citation>
    <scope>NUCLEOTIDE SEQUENCE [LARGE SCALE GENOMIC DNA]</scope>
    <source>
        <strain evidence="2 3">DSM 41649</strain>
    </source>
</reference>
<feature type="transmembrane region" description="Helical" evidence="1">
    <location>
        <begin position="308"/>
        <end position="329"/>
    </location>
</feature>
<proteinExistence type="predicted"/>
<gene>
    <name evidence="2" type="ORF">FB465_6324</name>
</gene>
<evidence type="ECO:0000256" key="1">
    <source>
        <dbReference type="SAM" id="Phobius"/>
    </source>
</evidence>
<accession>A0A561EZW5</accession>
<keyword evidence="3" id="KW-1185">Reference proteome</keyword>
<name>A0A561EZW5_9ACTN</name>
<sequence>MVTVLLWLSTAVIVTTLSYNSGMFALSRRRIPLAEPQEQRHFYVFLLACLNEEKVLGESLRRLLALPVADCVAMVVDDASDDGTAEIVRAVDSERVLLHQRSLPNARRGKGAALNDGLRHLGPSRVLDGHDPDDVIICVLDADGRLEPEAVAEVDRYFADPATGAVQIGVRMYNRTDSLLARMQDMEFVVYTDIFQTARRHIGSVGMGGNGQFMRLSALRSLGSKPWSHQLTEDLDLGVRLIAAGWQNQFCPTAAVHQQAVIRLRRLVRQRSRWFQGHVQATRLLPLVLREVPPRAAADLVYHLSSPAILLLTSFLPLAFVAGMFGFAADSITAGHSTFPVIWLVPLYLLAFAPAYAYAIVYRKRERDLGLLRCLLLSHLFVAYGYLWFAAGWWAMGRVVSGRTSWLKTART</sequence>
<feature type="transmembrane region" description="Helical" evidence="1">
    <location>
        <begin position="374"/>
        <end position="396"/>
    </location>
</feature>
<keyword evidence="1" id="KW-0472">Membrane</keyword>
<feature type="transmembrane region" description="Helical" evidence="1">
    <location>
        <begin position="6"/>
        <end position="26"/>
    </location>
</feature>
<dbReference type="Gene3D" id="3.90.550.10">
    <property type="entry name" value="Spore Coat Polysaccharide Biosynthesis Protein SpsA, Chain A"/>
    <property type="match status" value="1"/>
</dbReference>
<dbReference type="PANTHER" id="PTHR43630">
    <property type="entry name" value="POLY-BETA-1,6-N-ACETYL-D-GLUCOSAMINE SYNTHASE"/>
    <property type="match status" value="1"/>
</dbReference>
<dbReference type="Proteomes" id="UP000318416">
    <property type="component" value="Unassembled WGS sequence"/>
</dbReference>
<dbReference type="SUPFAM" id="SSF53448">
    <property type="entry name" value="Nucleotide-diphospho-sugar transferases"/>
    <property type="match status" value="1"/>
</dbReference>
<keyword evidence="1" id="KW-1133">Transmembrane helix</keyword>